<reference evidence="2 3" key="1">
    <citation type="submission" date="2018-04" db="EMBL/GenBank/DDBJ databases">
        <title>The genome of golden apple snail Pomacea canaliculata provides insight into stress tolerance and invasive adaptation.</title>
        <authorList>
            <person name="Liu C."/>
            <person name="Liu B."/>
            <person name="Ren Y."/>
            <person name="Zhang Y."/>
            <person name="Wang H."/>
            <person name="Li S."/>
            <person name="Jiang F."/>
            <person name="Yin L."/>
            <person name="Zhang G."/>
            <person name="Qian W."/>
            <person name="Fan W."/>
        </authorList>
    </citation>
    <scope>NUCLEOTIDE SEQUENCE [LARGE SCALE GENOMIC DNA]</scope>
    <source>
        <strain evidence="2">SZHN2017</strain>
        <tissue evidence="2">Muscle</tissue>
    </source>
</reference>
<keyword evidence="1" id="KW-0732">Signal</keyword>
<dbReference type="EMBL" id="PZQS01000009">
    <property type="protein sequence ID" value="PVD25008.1"/>
    <property type="molecule type" value="Genomic_DNA"/>
</dbReference>
<evidence type="ECO:0000256" key="1">
    <source>
        <dbReference type="SAM" id="SignalP"/>
    </source>
</evidence>
<gene>
    <name evidence="2" type="ORF">C0Q70_15505</name>
</gene>
<name>A0A2T7NV03_POMCA</name>
<dbReference type="AlphaFoldDB" id="A0A2T7NV03"/>
<dbReference type="Proteomes" id="UP000245119">
    <property type="component" value="Linkage Group LG9"/>
</dbReference>
<organism evidence="2 3">
    <name type="scientific">Pomacea canaliculata</name>
    <name type="common">Golden apple snail</name>
    <dbReference type="NCBI Taxonomy" id="400727"/>
    <lineage>
        <taxon>Eukaryota</taxon>
        <taxon>Metazoa</taxon>
        <taxon>Spiralia</taxon>
        <taxon>Lophotrochozoa</taxon>
        <taxon>Mollusca</taxon>
        <taxon>Gastropoda</taxon>
        <taxon>Caenogastropoda</taxon>
        <taxon>Architaenioglossa</taxon>
        <taxon>Ampullarioidea</taxon>
        <taxon>Ampullariidae</taxon>
        <taxon>Pomacea</taxon>
    </lineage>
</organism>
<keyword evidence="3" id="KW-1185">Reference proteome</keyword>
<feature type="chain" id="PRO_5015537495" evidence="1">
    <location>
        <begin position="21"/>
        <end position="239"/>
    </location>
</feature>
<comment type="caution">
    <text evidence="2">The sequence shown here is derived from an EMBL/GenBank/DDBJ whole genome shotgun (WGS) entry which is preliminary data.</text>
</comment>
<evidence type="ECO:0000313" key="2">
    <source>
        <dbReference type="EMBL" id="PVD25008.1"/>
    </source>
</evidence>
<protein>
    <submittedName>
        <fullName evidence="2">Uncharacterized protein</fullName>
    </submittedName>
</protein>
<sequence>MCYGPYLLFWGLACEACALAGTTMADGGAVYYFVAVFVIRALSGACVQVYRTVWVQGLVKLQAGQSAVVASSSSWLLNFRKRSGKENGIATIANSNPMWHRGRTGVASRRTSAEEASDADAVRNVTVGADVNRHSDRVAGAIYNPAYRLSFQLDRDAGGIYNPAYRPSIQLEPDSGGIYNPAYRPSIQLEPDAGGIYNPAYRPSIQLEPDAGGIYNPAYRPSIQLEQDIGGVTEEITAL</sequence>
<proteinExistence type="predicted"/>
<evidence type="ECO:0000313" key="3">
    <source>
        <dbReference type="Proteomes" id="UP000245119"/>
    </source>
</evidence>
<accession>A0A2T7NV03</accession>
<feature type="signal peptide" evidence="1">
    <location>
        <begin position="1"/>
        <end position="20"/>
    </location>
</feature>
<dbReference type="OrthoDB" id="10011551at2759"/>